<dbReference type="EMBL" id="JAUQTB010000003">
    <property type="protein sequence ID" value="MDO7906329.1"/>
    <property type="molecule type" value="Genomic_DNA"/>
</dbReference>
<dbReference type="InterPro" id="IPR011006">
    <property type="entry name" value="CheY-like_superfamily"/>
</dbReference>
<organism evidence="3 4">
    <name type="scientific">Paenibacillus lacisoli</name>
    <dbReference type="NCBI Taxonomy" id="3064525"/>
    <lineage>
        <taxon>Bacteria</taxon>
        <taxon>Bacillati</taxon>
        <taxon>Bacillota</taxon>
        <taxon>Bacilli</taxon>
        <taxon>Bacillales</taxon>
        <taxon>Paenibacillaceae</taxon>
        <taxon>Paenibacillus</taxon>
    </lineage>
</organism>
<dbReference type="SMART" id="SM00448">
    <property type="entry name" value="REC"/>
    <property type="match status" value="1"/>
</dbReference>
<accession>A0ABT9CAN8</accession>
<proteinExistence type="predicted"/>
<feature type="domain" description="Response regulatory" evidence="2">
    <location>
        <begin position="3"/>
        <end position="117"/>
    </location>
</feature>
<evidence type="ECO:0000313" key="4">
    <source>
        <dbReference type="Proteomes" id="UP001240171"/>
    </source>
</evidence>
<comment type="caution">
    <text evidence="1">Lacks conserved residue(s) required for the propagation of feature annotation.</text>
</comment>
<protein>
    <submittedName>
        <fullName evidence="3">Response regulator</fullName>
    </submittedName>
</protein>
<dbReference type="Pfam" id="PF00072">
    <property type="entry name" value="Response_reg"/>
    <property type="match status" value="1"/>
</dbReference>
<evidence type="ECO:0000256" key="1">
    <source>
        <dbReference type="PROSITE-ProRule" id="PRU00169"/>
    </source>
</evidence>
<dbReference type="PROSITE" id="PS50110">
    <property type="entry name" value="RESPONSE_REGULATORY"/>
    <property type="match status" value="1"/>
</dbReference>
<dbReference type="Proteomes" id="UP001240171">
    <property type="component" value="Unassembled WGS sequence"/>
</dbReference>
<evidence type="ECO:0000259" key="2">
    <source>
        <dbReference type="PROSITE" id="PS50110"/>
    </source>
</evidence>
<gene>
    <name evidence="3" type="ORF">Q5741_07845</name>
</gene>
<dbReference type="InterPro" id="IPR001789">
    <property type="entry name" value="Sig_transdc_resp-reg_receiver"/>
</dbReference>
<dbReference type="Gene3D" id="3.40.50.2300">
    <property type="match status" value="1"/>
</dbReference>
<keyword evidence="4" id="KW-1185">Reference proteome</keyword>
<name>A0ABT9CAN8_9BACL</name>
<evidence type="ECO:0000313" key="3">
    <source>
        <dbReference type="EMBL" id="MDO7906329.1"/>
    </source>
</evidence>
<dbReference type="SUPFAM" id="SSF52172">
    <property type="entry name" value="CheY-like"/>
    <property type="match status" value="1"/>
</dbReference>
<sequence>MIDAYLVENNRLELDVLTALLGETGGIRIAGSTIHADAAIQEARRLQPQALFINPRLTGVSGMDLAVSIRRCCPDIHIIYITPFKEHALLAYEQQAFDYILKPLAPERVKRTVQRLVQSCTKEADTEPV</sequence>
<comment type="caution">
    <text evidence="3">The sequence shown here is derived from an EMBL/GenBank/DDBJ whole genome shotgun (WGS) entry which is preliminary data.</text>
</comment>
<dbReference type="RefSeq" id="WP_305023527.1">
    <property type="nucleotide sequence ID" value="NZ_JAUQTB010000003.1"/>
</dbReference>
<reference evidence="3 4" key="1">
    <citation type="submission" date="2023-07" db="EMBL/GenBank/DDBJ databases">
        <title>Paenibacillus sp. JX-17 nov. isolated from soil.</title>
        <authorList>
            <person name="Wan Y."/>
            <person name="Liu B."/>
        </authorList>
    </citation>
    <scope>NUCLEOTIDE SEQUENCE [LARGE SCALE GENOMIC DNA]</scope>
    <source>
        <strain evidence="3 4">JX-17</strain>
    </source>
</reference>